<dbReference type="PROSITE" id="PS50943">
    <property type="entry name" value="HTH_CROC1"/>
    <property type="match status" value="1"/>
</dbReference>
<sequence>MTLGERLKEARKLKGFTQIEAATKLGITNGALSGYERNYRDPDTEMLKKLANLYEVSTEWLLGNNTVNKQFSDKDEKDIAKRVEELRRDLMNAEGLAFDGEPISDEARESLLEAMEFGVRLAKKANKKFIPKKYRDKEE</sequence>
<evidence type="ECO:0000313" key="3">
    <source>
        <dbReference type="EMBL" id="RND00236.1"/>
    </source>
</evidence>
<evidence type="ECO:0000259" key="2">
    <source>
        <dbReference type="PROSITE" id="PS50943"/>
    </source>
</evidence>
<proteinExistence type="predicted"/>
<dbReference type="AlphaFoldDB" id="A0A3M8HCP7"/>
<dbReference type="RefSeq" id="WP_122971301.1">
    <property type="nucleotide sequence ID" value="NZ_RHLQ01000009.1"/>
</dbReference>
<dbReference type="CDD" id="cd00093">
    <property type="entry name" value="HTH_XRE"/>
    <property type="match status" value="1"/>
</dbReference>
<dbReference type="OrthoDB" id="5190137at2"/>
<organism evidence="3 4">
    <name type="scientific">Lysinibacillus halotolerans</name>
    <dbReference type="NCBI Taxonomy" id="1368476"/>
    <lineage>
        <taxon>Bacteria</taxon>
        <taxon>Bacillati</taxon>
        <taxon>Bacillota</taxon>
        <taxon>Bacilli</taxon>
        <taxon>Bacillales</taxon>
        <taxon>Bacillaceae</taxon>
        <taxon>Lysinibacillus</taxon>
    </lineage>
</organism>
<dbReference type="PANTHER" id="PTHR46558:SF13">
    <property type="entry name" value="HTH-TYPE TRANSCRIPTIONAL REGULATOR IMMR"/>
    <property type="match status" value="1"/>
</dbReference>
<accession>A0A3M8HCP7</accession>
<evidence type="ECO:0000313" key="4">
    <source>
        <dbReference type="Proteomes" id="UP000279909"/>
    </source>
</evidence>
<dbReference type="Gene3D" id="1.10.260.40">
    <property type="entry name" value="lambda repressor-like DNA-binding domains"/>
    <property type="match status" value="1"/>
</dbReference>
<dbReference type="SMART" id="SM00530">
    <property type="entry name" value="HTH_XRE"/>
    <property type="match status" value="1"/>
</dbReference>
<comment type="caution">
    <text evidence="3">The sequence shown here is derived from an EMBL/GenBank/DDBJ whole genome shotgun (WGS) entry which is preliminary data.</text>
</comment>
<dbReference type="InterPro" id="IPR001387">
    <property type="entry name" value="Cro/C1-type_HTH"/>
</dbReference>
<dbReference type="EMBL" id="RHLQ01000009">
    <property type="protein sequence ID" value="RND00236.1"/>
    <property type="molecule type" value="Genomic_DNA"/>
</dbReference>
<evidence type="ECO:0000256" key="1">
    <source>
        <dbReference type="ARBA" id="ARBA00023125"/>
    </source>
</evidence>
<dbReference type="GO" id="GO:0003677">
    <property type="term" value="F:DNA binding"/>
    <property type="evidence" value="ECO:0007669"/>
    <property type="project" value="UniProtKB-KW"/>
</dbReference>
<dbReference type="Pfam" id="PF01381">
    <property type="entry name" value="HTH_3"/>
    <property type="match status" value="1"/>
</dbReference>
<feature type="domain" description="HTH cro/C1-type" evidence="2">
    <location>
        <begin position="7"/>
        <end position="61"/>
    </location>
</feature>
<protein>
    <submittedName>
        <fullName evidence="3">Helix-turn-helix domain-containing protein</fullName>
    </submittedName>
</protein>
<dbReference type="Proteomes" id="UP000279909">
    <property type="component" value="Unassembled WGS sequence"/>
</dbReference>
<reference evidence="3 4" key="1">
    <citation type="journal article" date="2014" name="Int. J. Syst. Evol. Microbiol.">
        <title>Lysinibacillus halotolerans sp. nov., isolated from saline-alkaline soil.</title>
        <authorList>
            <person name="Kong D."/>
            <person name="Wang Y."/>
            <person name="Zhao B."/>
            <person name="Li Y."/>
            <person name="Song J."/>
            <person name="Zhai Y."/>
            <person name="Zhang C."/>
            <person name="Wang H."/>
            <person name="Chen X."/>
            <person name="Zhao B."/>
            <person name="Ruan Z."/>
        </authorList>
    </citation>
    <scope>NUCLEOTIDE SEQUENCE [LARGE SCALE GENOMIC DNA]</scope>
    <source>
        <strain evidence="3 4">MCCC 1A12703</strain>
    </source>
</reference>
<dbReference type="PANTHER" id="PTHR46558">
    <property type="entry name" value="TRACRIPTIONAL REGULATORY PROTEIN-RELATED-RELATED"/>
    <property type="match status" value="1"/>
</dbReference>
<keyword evidence="4" id="KW-1185">Reference proteome</keyword>
<keyword evidence="1" id="KW-0238">DNA-binding</keyword>
<dbReference type="InterPro" id="IPR010982">
    <property type="entry name" value="Lambda_DNA-bd_dom_sf"/>
</dbReference>
<dbReference type="SUPFAM" id="SSF47413">
    <property type="entry name" value="lambda repressor-like DNA-binding domains"/>
    <property type="match status" value="1"/>
</dbReference>
<name>A0A3M8HCP7_9BACI</name>
<gene>
    <name evidence="3" type="ORF">EC501_05535</name>
</gene>